<keyword evidence="1" id="KW-0378">Hydrolase</keyword>
<dbReference type="SUPFAM" id="SSF50118">
    <property type="entry name" value="Cell growth inhibitor/plasmid maintenance toxic component"/>
    <property type="match status" value="1"/>
</dbReference>
<organism evidence="2 3">
    <name type="scientific">Pontibacter ummariensis</name>
    <dbReference type="NCBI Taxonomy" id="1610492"/>
    <lineage>
        <taxon>Bacteria</taxon>
        <taxon>Pseudomonadati</taxon>
        <taxon>Bacteroidota</taxon>
        <taxon>Cytophagia</taxon>
        <taxon>Cytophagales</taxon>
        <taxon>Hymenobacteraceae</taxon>
        <taxon>Pontibacter</taxon>
    </lineage>
</organism>
<dbReference type="PIRSF" id="PIRSF033490">
    <property type="entry name" value="MazF"/>
    <property type="match status" value="1"/>
</dbReference>
<sequence length="107" mass="12040">MEISQYEIVLVNLDPTVGSEIQKTRPCVVISPNEINHNLRTVVIAPMTTKSRSYPTRVKVKHNNQVGWVVIDQIRTIDKVRIVKVLGNLNPSEVASCKSVIKETFVD</sequence>
<protein>
    <recommendedName>
        <fullName evidence="1">mRNA interferase</fullName>
        <ecNumber evidence="1">3.1.-.-</ecNumber>
    </recommendedName>
</protein>
<reference evidence="3" key="1">
    <citation type="submission" date="2017-06" db="EMBL/GenBank/DDBJ databases">
        <authorList>
            <person name="Varghese N."/>
            <person name="Submissions S."/>
        </authorList>
    </citation>
    <scope>NUCLEOTIDE SEQUENCE [LARGE SCALE GENOMIC DNA]</scope>
    <source>
        <strain evidence="3">NKM1</strain>
    </source>
</reference>
<dbReference type="Gene3D" id="2.30.30.110">
    <property type="match status" value="1"/>
</dbReference>
<dbReference type="GO" id="GO:0016787">
    <property type="term" value="F:hydrolase activity"/>
    <property type="evidence" value="ECO:0007669"/>
    <property type="project" value="UniProtKB-KW"/>
</dbReference>
<dbReference type="Pfam" id="PF02452">
    <property type="entry name" value="PemK_toxin"/>
    <property type="match status" value="1"/>
</dbReference>
<dbReference type="EC" id="3.1.-.-" evidence="1"/>
<dbReference type="PANTHER" id="PTHR33988">
    <property type="entry name" value="ENDORIBONUCLEASE MAZF-RELATED"/>
    <property type="match status" value="1"/>
</dbReference>
<dbReference type="GO" id="GO:0003677">
    <property type="term" value="F:DNA binding"/>
    <property type="evidence" value="ECO:0007669"/>
    <property type="project" value="InterPro"/>
</dbReference>
<dbReference type="InterPro" id="IPR011067">
    <property type="entry name" value="Plasmid_toxin/cell-grow_inhib"/>
</dbReference>
<gene>
    <name evidence="2" type="ORF">SAMN06296052_11933</name>
</gene>
<dbReference type="InterPro" id="IPR003477">
    <property type="entry name" value="PemK-like"/>
</dbReference>
<dbReference type="Proteomes" id="UP000198432">
    <property type="component" value="Unassembled WGS sequence"/>
</dbReference>
<name>A0A239IWM0_9BACT</name>
<evidence type="ECO:0000256" key="1">
    <source>
        <dbReference type="PIRNR" id="PIRNR033490"/>
    </source>
</evidence>
<evidence type="ECO:0000313" key="2">
    <source>
        <dbReference type="EMBL" id="SNS97618.1"/>
    </source>
</evidence>
<keyword evidence="3" id="KW-1185">Reference proteome</keyword>
<keyword evidence="1" id="KW-0255">Endonuclease</keyword>
<comment type="function">
    <text evidence="1">Toxic component of a type II toxin-antitoxin (TA) system.</text>
</comment>
<evidence type="ECO:0000313" key="3">
    <source>
        <dbReference type="Proteomes" id="UP000198432"/>
    </source>
</evidence>
<dbReference type="PANTHER" id="PTHR33988:SF2">
    <property type="entry name" value="ENDORIBONUCLEASE MAZF"/>
    <property type="match status" value="1"/>
</dbReference>
<dbReference type="OrthoDB" id="9808744at2"/>
<accession>A0A239IWM0</accession>
<dbReference type="EMBL" id="FZOQ01000019">
    <property type="protein sequence ID" value="SNS97618.1"/>
    <property type="molecule type" value="Genomic_DNA"/>
</dbReference>
<dbReference type="GO" id="GO:0016075">
    <property type="term" value="P:rRNA catabolic process"/>
    <property type="evidence" value="ECO:0007669"/>
    <property type="project" value="TreeGrafter"/>
</dbReference>
<dbReference type="GO" id="GO:0006402">
    <property type="term" value="P:mRNA catabolic process"/>
    <property type="evidence" value="ECO:0007669"/>
    <property type="project" value="TreeGrafter"/>
</dbReference>
<proteinExistence type="inferred from homology"/>
<dbReference type="AlphaFoldDB" id="A0A239IWM0"/>
<dbReference type="RefSeq" id="WP_089320657.1">
    <property type="nucleotide sequence ID" value="NZ_FZOQ01000019.1"/>
</dbReference>
<keyword evidence="1" id="KW-0540">Nuclease</keyword>
<comment type="similarity">
    <text evidence="1">Belongs to the PemK/MazF family.</text>
</comment>
<dbReference type="GO" id="GO:0004521">
    <property type="term" value="F:RNA endonuclease activity"/>
    <property type="evidence" value="ECO:0007669"/>
    <property type="project" value="TreeGrafter"/>
</dbReference>